<dbReference type="InterPro" id="IPR003595">
    <property type="entry name" value="Tyr_Pase_cat"/>
</dbReference>
<evidence type="ECO:0000259" key="16">
    <source>
        <dbReference type="PROSITE" id="PS50853"/>
    </source>
</evidence>
<dbReference type="InterPro" id="IPR013783">
    <property type="entry name" value="Ig-like_fold"/>
</dbReference>
<evidence type="ECO:0000256" key="5">
    <source>
        <dbReference type="ARBA" id="ARBA00022737"/>
    </source>
</evidence>
<dbReference type="InterPro" id="IPR016130">
    <property type="entry name" value="Tyr_Pase_AS"/>
</dbReference>
<comment type="subcellular location">
    <subcellularLocation>
        <location evidence="1">Membrane</location>
        <topology evidence="1">Single-pass type I membrane protein</topology>
    </subcellularLocation>
</comment>
<protein>
    <recommendedName>
        <fullName evidence="2">protein-tyrosine-phosphatase</fullName>
        <ecNumber evidence="2">3.1.3.48</ecNumber>
    </recommendedName>
</protein>
<dbReference type="EMBL" id="HBUE01258895">
    <property type="protein sequence ID" value="CAG6557974.1"/>
    <property type="molecule type" value="Transcribed_RNA"/>
</dbReference>
<dbReference type="EC" id="3.1.3.48" evidence="2"/>
<keyword evidence="9 13" id="KW-0472">Membrane</keyword>
<keyword evidence="6" id="KW-0378">Hydrolase</keyword>
<dbReference type="PROSITE" id="PS50056">
    <property type="entry name" value="TYR_PHOSPHATASE_2"/>
    <property type="match status" value="1"/>
</dbReference>
<dbReference type="Pfam" id="PF00102">
    <property type="entry name" value="Y_phosphatase"/>
    <property type="match status" value="1"/>
</dbReference>
<evidence type="ECO:0000259" key="14">
    <source>
        <dbReference type="PROSITE" id="PS50055"/>
    </source>
</evidence>
<dbReference type="SMART" id="SM00060">
    <property type="entry name" value="FN3"/>
    <property type="match status" value="5"/>
</dbReference>
<evidence type="ECO:0000256" key="11">
    <source>
        <dbReference type="ARBA" id="ARBA00051722"/>
    </source>
</evidence>
<name>A0A8D8IR63_CULPI</name>
<feature type="domain" description="Tyrosine-protein phosphatase" evidence="14">
    <location>
        <begin position="1086"/>
        <end position="1349"/>
    </location>
</feature>
<dbReference type="GO" id="GO:0048666">
    <property type="term" value="P:neuron development"/>
    <property type="evidence" value="ECO:0007669"/>
    <property type="project" value="UniProtKB-ARBA"/>
</dbReference>
<dbReference type="InterPro" id="IPR003961">
    <property type="entry name" value="FN3_dom"/>
</dbReference>
<evidence type="ECO:0000259" key="15">
    <source>
        <dbReference type="PROSITE" id="PS50056"/>
    </source>
</evidence>
<dbReference type="CDD" id="cd00063">
    <property type="entry name" value="FN3"/>
    <property type="match status" value="3"/>
</dbReference>
<evidence type="ECO:0000256" key="8">
    <source>
        <dbReference type="ARBA" id="ARBA00022989"/>
    </source>
</evidence>
<proteinExistence type="predicted"/>
<feature type="compositionally biased region" description="Polar residues" evidence="12">
    <location>
        <begin position="1363"/>
        <end position="1381"/>
    </location>
</feature>
<dbReference type="CDD" id="cd00047">
    <property type="entry name" value="PTPc"/>
    <property type="match status" value="1"/>
</dbReference>
<dbReference type="SMART" id="SM00404">
    <property type="entry name" value="PTPc_motif"/>
    <property type="match status" value="1"/>
</dbReference>
<evidence type="ECO:0000256" key="12">
    <source>
        <dbReference type="SAM" id="MobiDB-lite"/>
    </source>
</evidence>
<dbReference type="PROSITE" id="PS50853">
    <property type="entry name" value="FN3"/>
    <property type="match status" value="5"/>
</dbReference>
<dbReference type="SUPFAM" id="SSF52799">
    <property type="entry name" value="(Phosphotyrosine protein) phosphatases II"/>
    <property type="match status" value="1"/>
</dbReference>
<feature type="domain" description="Tyrosine specific protein phosphatases" evidence="15">
    <location>
        <begin position="1266"/>
        <end position="1340"/>
    </location>
</feature>
<dbReference type="SUPFAM" id="SSF49265">
    <property type="entry name" value="Fibronectin type III"/>
    <property type="match status" value="3"/>
</dbReference>
<keyword evidence="8 13" id="KW-1133">Transmembrane helix</keyword>
<dbReference type="Pfam" id="PF00041">
    <property type="entry name" value="fn3"/>
    <property type="match status" value="2"/>
</dbReference>
<keyword evidence="5" id="KW-0677">Repeat</keyword>
<dbReference type="PANTHER" id="PTHR46957">
    <property type="entry name" value="CYTOKINE RECEPTOR"/>
    <property type="match status" value="1"/>
</dbReference>
<dbReference type="InterPro" id="IPR036116">
    <property type="entry name" value="FN3_sf"/>
</dbReference>
<dbReference type="SMART" id="SM00194">
    <property type="entry name" value="PTPc"/>
    <property type="match status" value="1"/>
</dbReference>
<dbReference type="EMBL" id="HBUE01153848">
    <property type="protein sequence ID" value="CAG6506658.1"/>
    <property type="molecule type" value="Transcribed_RNA"/>
</dbReference>
<evidence type="ECO:0000256" key="4">
    <source>
        <dbReference type="ARBA" id="ARBA00022729"/>
    </source>
</evidence>
<feature type="domain" description="Fibronectin type-III" evidence="16">
    <location>
        <begin position="143"/>
        <end position="230"/>
    </location>
</feature>
<feature type="domain" description="Fibronectin type-III" evidence="16">
    <location>
        <begin position="1"/>
        <end position="49"/>
    </location>
</feature>
<comment type="catalytic activity">
    <reaction evidence="11">
        <text>O-phospho-L-tyrosyl-[protein] + H2O = L-tyrosyl-[protein] + phosphate</text>
        <dbReference type="Rhea" id="RHEA:10684"/>
        <dbReference type="Rhea" id="RHEA-COMP:10136"/>
        <dbReference type="Rhea" id="RHEA-COMP:20101"/>
        <dbReference type="ChEBI" id="CHEBI:15377"/>
        <dbReference type="ChEBI" id="CHEBI:43474"/>
        <dbReference type="ChEBI" id="CHEBI:46858"/>
        <dbReference type="ChEBI" id="CHEBI:61978"/>
        <dbReference type="EC" id="3.1.3.48"/>
    </reaction>
</comment>
<dbReference type="PROSITE" id="PS50055">
    <property type="entry name" value="TYR_PHOSPHATASE_PTP"/>
    <property type="match status" value="1"/>
</dbReference>
<evidence type="ECO:0000256" key="6">
    <source>
        <dbReference type="ARBA" id="ARBA00022801"/>
    </source>
</evidence>
<evidence type="ECO:0000256" key="2">
    <source>
        <dbReference type="ARBA" id="ARBA00013064"/>
    </source>
</evidence>
<dbReference type="PROSITE" id="PS00383">
    <property type="entry name" value="TYR_PHOSPHATASE_1"/>
    <property type="match status" value="1"/>
</dbReference>
<dbReference type="Gene3D" id="3.90.190.10">
    <property type="entry name" value="Protein tyrosine phosphatase superfamily"/>
    <property type="match status" value="1"/>
</dbReference>
<feature type="domain" description="Fibronectin type-III" evidence="16">
    <location>
        <begin position="624"/>
        <end position="744"/>
    </location>
</feature>
<keyword evidence="10" id="KW-0325">Glycoprotein</keyword>
<keyword evidence="7" id="KW-0904">Protein phosphatase</keyword>
<evidence type="ECO:0000256" key="9">
    <source>
        <dbReference type="ARBA" id="ARBA00023136"/>
    </source>
</evidence>
<dbReference type="Gene3D" id="2.60.40.10">
    <property type="entry name" value="Immunoglobulins"/>
    <property type="match status" value="4"/>
</dbReference>
<accession>A0A8D8IR63</accession>
<feature type="region of interest" description="Disordered" evidence="12">
    <location>
        <begin position="1352"/>
        <end position="1386"/>
    </location>
</feature>
<dbReference type="GO" id="GO:0004725">
    <property type="term" value="F:protein tyrosine phosphatase activity"/>
    <property type="evidence" value="ECO:0007669"/>
    <property type="project" value="UniProtKB-EC"/>
</dbReference>
<dbReference type="GO" id="GO:0009653">
    <property type="term" value="P:anatomical structure morphogenesis"/>
    <property type="evidence" value="ECO:0007669"/>
    <property type="project" value="UniProtKB-ARBA"/>
</dbReference>
<dbReference type="InterPro" id="IPR000242">
    <property type="entry name" value="PTP_cat"/>
</dbReference>
<dbReference type="PRINTS" id="PR00700">
    <property type="entry name" value="PRTYPHPHTASE"/>
</dbReference>
<dbReference type="InterPro" id="IPR000387">
    <property type="entry name" value="Tyr_Pase_dom"/>
</dbReference>
<dbReference type="InterPro" id="IPR029021">
    <property type="entry name" value="Prot-tyrosine_phosphatase-like"/>
</dbReference>
<feature type="domain" description="Fibronectin type-III" evidence="16">
    <location>
        <begin position="326"/>
        <end position="413"/>
    </location>
</feature>
<dbReference type="Pfam" id="PF18861">
    <property type="entry name" value="PTP_tm"/>
    <property type="match status" value="1"/>
</dbReference>
<dbReference type="GO" id="GO:0016020">
    <property type="term" value="C:membrane"/>
    <property type="evidence" value="ECO:0007669"/>
    <property type="project" value="UniProtKB-SubCell"/>
</dbReference>
<sequence>MTLQVPVETTSYEFTDLDACRTYNFVIAAIDTENEEKSKVEQVVTILEEAIEEVVSLRVLESSESGKKVQAKWGLPTVSPYCVDLYEVEEVSSIGAGIETYRVNENGIYLKTDDGCSLSSISVTPLSMNGLRGRKAVLILIEPVQELQAEQLTATSVNITWKPPTILPSCATHYMVYRSLLPDVLINTTSPYAEIDNLKTCKSYTFEVIPSNRYLIKYPATNVTIVPEEHITQVQGFAQQQTWFEWTLPAKGAACVSKFLITRTVDDSTLTNATIEVAPSKQDPPLYRYLRDPTDPCAANIKTMITPISVGGIVGDQFETVMYPPVVGNVQNIRVDISVERQLTVSWDKPDLNPECVSHYQVDFDGRTMNITDTSLTVTDLNACVMYRFVVTAVSQAGISSAGVAINATVKEEPISSVMDLKLVETEGHWLSAEWKPPENGSHCVAKYRVQAWVALNGVDREEYYNVTGNLYVTFGPVYACASYGLQVIPESLTGTEDGLNAIEMIHTAERVIMYYHIDTVRMRNQLAHSLELYTRLSNETNNLCQLTMVRFTCRSDRVPEDEPVIAVTGETSITGIPDPTVTFSSEVSPLTPYNEYNCTARVQNVAGWSEESASVPFTTDEYFPEQPQRLQLSRGNRRIELRWNAPLVKNGIITWYRVHIRSVGEKYPIPTYCPEVPQYNETINLSGNDEDANARVANWNDEELNHTIVNLQPYTDYVVQVAAGTKAGLGPYTEMVSTSTLPEVSDPVYAFSEYNVTLPKVDEPYNSSVYLSWSPPCHLNGRLRSFSGRLIGVRAGVELTLDWEKTIDPGEELADKYTHVDARLEPEYVYNVSLVVFVEDVDNHSAPLYLEFRAPAGIPEFKEDVSWGSVNVMGAPNPTHTAKISLSEIIFDSEVGNIKYVALLLSERHCQADPERKRALSGEWPDMASWADVYHLECSPQYQTTPKLWDPIAARRYFGRSDEQIMFVIGSETCDDGREYCNGPLKPGTEYALIVRIFTDSGFSDSPIQYFQTDSLIQLMLIVLTIFGCLLVAFILGLVIFIRTQKLLAITQAASRSPNEEPSDIPLKSFSGIYEELIQSNREKITKEYQAINYFSEQLVNETVTFFVAKENDRKNRYLGILPYDGNRVPLEFDDAIGDEDEEVNDYINASFIDGYKYQREYIATQGPKKETSFDFWRMILQYEVESIVMLTQTVENDRIKCYQYFPRYQQSMAFRDITVKCTQEMNLTFYQKRLMMVTRGNQSKAVFHYHFLVWPDHGCPASPAELIKFIKIVRTERKNLAMPAVVHCSAGVGRTGTLIALDIILQRIQQEKKINIYDTVKQLRRQRVKMVQTSEQYAFLYQSCLEYTNRGSRKKPKTSTDESSTGTRSSQQYRANGTAKNGRRFNIKFPKYVHGGISNVKSYPPDDVESHT</sequence>
<feature type="domain" description="Fibronectin type-III" evidence="16">
    <location>
        <begin position="417"/>
        <end position="511"/>
    </location>
</feature>
<evidence type="ECO:0000256" key="7">
    <source>
        <dbReference type="ARBA" id="ARBA00022912"/>
    </source>
</evidence>
<reference evidence="17" key="1">
    <citation type="submission" date="2021-05" db="EMBL/GenBank/DDBJ databases">
        <authorList>
            <person name="Alioto T."/>
            <person name="Alioto T."/>
            <person name="Gomez Garrido J."/>
        </authorList>
    </citation>
    <scope>NUCLEOTIDE SEQUENCE</scope>
</reference>
<keyword evidence="4" id="KW-0732">Signal</keyword>
<evidence type="ECO:0000256" key="13">
    <source>
        <dbReference type="SAM" id="Phobius"/>
    </source>
</evidence>
<dbReference type="FunFam" id="3.90.190.10:FF:000102">
    <property type="entry name" value="Receptor-type tyrosine-protein phosphatase"/>
    <property type="match status" value="1"/>
</dbReference>
<evidence type="ECO:0000256" key="3">
    <source>
        <dbReference type="ARBA" id="ARBA00022692"/>
    </source>
</evidence>
<dbReference type="InterPro" id="IPR041201">
    <property type="entry name" value="PTPRJ_TM"/>
</dbReference>
<dbReference type="PANTHER" id="PTHR46957:SF3">
    <property type="entry name" value="CYTOKINE RECEPTOR"/>
    <property type="match status" value="1"/>
</dbReference>
<evidence type="ECO:0000313" key="17">
    <source>
        <dbReference type="EMBL" id="CAG6557974.1"/>
    </source>
</evidence>
<feature type="transmembrane region" description="Helical" evidence="13">
    <location>
        <begin position="1017"/>
        <end position="1043"/>
    </location>
</feature>
<evidence type="ECO:0000256" key="10">
    <source>
        <dbReference type="ARBA" id="ARBA00023180"/>
    </source>
</evidence>
<organism evidence="17">
    <name type="scientific">Culex pipiens</name>
    <name type="common">House mosquito</name>
    <dbReference type="NCBI Taxonomy" id="7175"/>
    <lineage>
        <taxon>Eukaryota</taxon>
        <taxon>Metazoa</taxon>
        <taxon>Ecdysozoa</taxon>
        <taxon>Arthropoda</taxon>
        <taxon>Hexapoda</taxon>
        <taxon>Insecta</taxon>
        <taxon>Pterygota</taxon>
        <taxon>Neoptera</taxon>
        <taxon>Endopterygota</taxon>
        <taxon>Diptera</taxon>
        <taxon>Nematocera</taxon>
        <taxon>Culicoidea</taxon>
        <taxon>Culicidae</taxon>
        <taxon>Culicinae</taxon>
        <taxon>Culicini</taxon>
        <taxon>Culex</taxon>
        <taxon>Culex</taxon>
    </lineage>
</organism>
<dbReference type="InterPro" id="IPR050713">
    <property type="entry name" value="RTP_Phos/Ushers"/>
</dbReference>
<evidence type="ECO:0000256" key="1">
    <source>
        <dbReference type="ARBA" id="ARBA00004479"/>
    </source>
</evidence>
<keyword evidence="3 13" id="KW-0812">Transmembrane</keyword>